<sequence length="139" mass="15181">MLLVLKTREELEELYGVPAIDIPVFISCLLRIASIFLSLGFLLLLSAAYLSAPISLSTSRPVLTLLSAPPATPYLIPLYSTNRAFYITFALVFVLHFFLSVLHTPVLLPRVGLHVVAYLGFLVGLGTFFAGLGLWDALS</sequence>
<dbReference type="OrthoDB" id="3364069at2759"/>
<feature type="transmembrane region" description="Helical" evidence="1">
    <location>
        <begin position="24"/>
        <end position="50"/>
    </location>
</feature>
<name>A0A4Y9ZN18_9AGAM</name>
<evidence type="ECO:0000313" key="3">
    <source>
        <dbReference type="Proteomes" id="UP000298061"/>
    </source>
</evidence>
<reference evidence="2 3" key="1">
    <citation type="submission" date="2019-02" db="EMBL/GenBank/DDBJ databases">
        <title>Genome sequencing of the rare red list fungi Hericium alpestre (H. flagellum).</title>
        <authorList>
            <person name="Buettner E."/>
            <person name="Kellner H."/>
        </authorList>
    </citation>
    <scope>NUCLEOTIDE SEQUENCE [LARGE SCALE GENOMIC DNA]</scope>
    <source>
        <strain evidence="2 3">DSM 108284</strain>
    </source>
</reference>
<dbReference type="EMBL" id="SFCI01001265">
    <property type="protein sequence ID" value="TFY76256.1"/>
    <property type="molecule type" value="Genomic_DNA"/>
</dbReference>
<gene>
    <name evidence="2" type="ORF">EWM64_g7760</name>
</gene>
<dbReference type="STRING" id="135208.A0A4Y9ZN18"/>
<evidence type="ECO:0000256" key="1">
    <source>
        <dbReference type="SAM" id="Phobius"/>
    </source>
</evidence>
<keyword evidence="1" id="KW-1133">Transmembrane helix</keyword>
<evidence type="ECO:0000313" key="2">
    <source>
        <dbReference type="EMBL" id="TFY76256.1"/>
    </source>
</evidence>
<keyword evidence="1" id="KW-0472">Membrane</keyword>
<feature type="transmembrane region" description="Helical" evidence="1">
    <location>
        <begin position="115"/>
        <end position="135"/>
    </location>
</feature>
<organism evidence="2 3">
    <name type="scientific">Hericium alpestre</name>
    <dbReference type="NCBI Taxonomy" id="135208"/>
    <lineage>
        <taxon>Eukaryota</taxon>
        <taxon>Fungi</taxon>
        <taxon>Dikarya</taxon>
        <taxon>Basidiomycota</taxon>
        <taxon>Agaricomycotina</taxon>
        <taxon>Agaricomycetes</taxon>
        <taxon>Russulales</taxon>
        <taxon>Hericiaceae</taxon>
        <taxon>Hericium</taxon>
    </lineage>
</organism>
<proteinExistence type="predicted"/>
<keyword evidence="3" id="KW-1185">Reference proteome</keyword>
<protein>
    <submittedName>
        <fullName evidence="2">Uncharacterized protein</fullName>
    </submittedName>
</protein>
<comment type="caution">
    <text evidence="2">The sequence shown here is derived from an EMBL/GenBank/DDBJ whole genome shotgun (WGS) entry which is preliminary data.</text>
</comment>
<keyword evidence="1" id="KW-0812">Transmembrane</keyword>
<accession>A0A4Y9ZN18</accession>
<feature type="transmembrane region" description="Helical" evidence="1">
    <location>
        <begin position="85"/>
        <end position="108"/>
    </location>
</feature>
<dbReference type="AlphaFoldDB" id="A0A4Y9ZN18"/>
<dbReference type="Proteomes" id="UP000298061">
    <property type="component" value="Unassembled WGS sequence"/>
</dbReference>